<name>A0AA37WGC3_9ALTE</name>
<comment type="subcellular location">
    <subcellularLocation>
        <location evidence="1 8">Bacterial flagellum basal body</location>
    </subcellularLocation>
</comment>
<keyword evidence="4 8" id="KW-0975">Bacterial flagellum</keyword>
<dbReference type="PANTHER" id="PTHR30435">
    <property type="entry name" value="FLAGELLAR PROTEIN"/>
    <property type="match status" value="1"/>
</dbReference>
<dbReference type="InterPro" id="IPR053967">
    <property type="entry name" value="LlgE_F_G-like_D1"/>
</dbReference>
<dbReference type="InterPro" id="IPR010930">
    <property type="entry name" value="Flg_bb/hook_C_dom"/>
</dbReference>
<keyword evidence="13" id="KW-1185">Reference proteome</keyword>
<dbReference type="GO" id="GO:0009426">
    <property type="term" value="C:bacterial-type flagellum basal body, distal rod"/>
    <property type="evidence" value="ECO:0007669"/>
    <property type="project" value="UniProtKB-UniRule"/>
</dbReference>
<evidence type="ECO:0000256" key="1">
    <source>
        <dbReference type="ARBA" id="ARBA00004117"/>
    </source>
</evidence>
<feature type="domain" description="Flagellar basal-body/hook protein C-terminal" evidence="10">
    <location>
        <begin position="213"/>
        <end position="257"/>
    </location>
</feature>
<dbReference type="Proteomes" id="UP001156601">
    <property type="component" value="Unassembled WGS sequence"/>
</dbReference>
<feature type="domain" description="Flagellar hook protein FlgE/F/G-like D1" evidence="11">
    <location>
        <begin position="93"/>
        <end position="156"/>
    </location>
</feature>
<dbReference type="EMBL" id="BSOT01000005">
    <property type="protein sequence ID" value="GLR70006.1"/>
    <property type="molecule type" value="Genomic_DNA"/>
</dbReference>
<comment type="subunit">
    <text evidence="5 8">The basal body constitutes a major portion of the flagellar organelle and consists of four rings (L,P,S, and M) mounted on a central rod. The rod consists of about 26 subunits of FlgG in the distal portion, and FlgB, FlgC and FlgF are thought to build up the proximal portion of the rod with about 6 subunits each.</text>
</comment>
<dbReference type="InterPro" id="IPR037925">
    <property type="entry name" value="FlgE/F/G-like"/>
</dbReference>
<feature type="domain" description="Flagellar basal body rod protein N-terminal" evidence="9">
    <location>
        <begin position="5"/>
        <end position="35"/>
    </location>
</feature>
<keyword evidence="12" id="KW-0966">Cell projection</keyword>
<evidence type="ECO:0000256" key="4">
    <source>
        <dbReference type="ARBA" id="ARBA00023143"/>
    </source>
</evidence>
<protein>
    <recommendedName>
        <fullName evidence="3 7">Flagellar basal-body rod protein FlgG</fullName>
    </recommendedName>
    <alternativeName>
        <fullName evidence="6 8">Distal rod protein</fullName>
    </alternativeName>
</protein>
<dbReference type="PROSITE" id="PS00588">
    <property type="entry name" value="FLAGELLA_BB_ROD"/>
    <property type="match status" value="1"/>
</dbReference>
<dbReference type="Pfam" id="PF06429">
    <property type="entry name" value="Flg_bbr_C"/>
    <property type="match status" value="1"/>
</dbReference>
<accession>A0AA37WGC3</accession>
<evidence type="ECO:0000259" key="9">
    <source>
        <dbReference type="Pfam" id="PF00460"/>
    </source>
</evidence>
<evidence type="ECO:0000313" key="13">
    <source>
        <dbReference type="Proteomes" id="UP001156601"/>
    </source>
</evidence>
<evidence type="ECO:0000256" key="2">
    <source>
        <dbReference type="ARBA" id="ARBA00009677"/>
    </source>
</evidence>
<dbReference type="Pfam" id="PF00460">
    <property type="entry name" value="Flg_bb_rod"/>
    <property type="match status" value="1"/>
</dbReference>
<evidence type="ECO:0000256" key="6">
    <source>
        <dbReference type="ARBA" id="ARBA00032912"/>
    </source>
</evidence>
<organism evidence="12 13">
    <name type="scientific">Agaribacter marinus</name>
    <dbReference type="NCBI Taxonomy" id="1431249"/>
    <lineage>
        <taxon>Bacteria</taxon>
        <taxon>Pseudomonadati</taxon>
        <taxon>Pseudomonadota</taxon>
        <taxon>Gammaproteobacteria</taxon>
        <taxon>Alteromonadales</taxon>
        <taxon>Alteromonadaceae</taxon>
        <taxon>Agaribacter</taxon>
    </lineage>
</organism>
<dbReference type="GO" id="GO:0071978">
    <property type="term" value="P:bacterial-type flagellum-dependent swarming motility"/>
    <property type="evidence" value="ECO:0007669"/>
    <property type="project" value="TreeGrafter"/>
</dbReference>
<keyword evidence="12" id="KW-0282">Flagellum</keyword>
<evidence type="ECO:0000313" key="12">
    <source>
        <dbReference type="EMBL" id="GLR70006.1"/>
    </source>
</evidence>
<comment type="similarity">
    <text evidence="2 8">Belongs to the flagella basal body rod proteins family.</text>
</comment>
<comment type="caution">
    <text evidence="12">The sequence shown here is derived from an EMBL/GenBank/DDBJ whole genome shotgun (WGS) entry which is preliminary data.</text>
</comment>
<dbReference type="NCBIfam" id="TIGR03506">
    <property type="entry name" value="FlgEFG_subfam"/>
    <property type="match status" value="2"/>
</dbReference>
<keyword evidence="12" id="KW-0969">Cilium</keyword>
<evidence type="ECO:0000256" key="8">
    <source>
        <dbReference type="RuleBase" id="RU362116"/>
    </source>
</evidence>
<gene>
    <name evidence="12" type="primary">flgG2</name>
    <name evidence="12" type="ORF">GCM10007852_09140</name>
</gene>
<dbReference type="InterPro" id="IPR020013">
    <property type="entry name" value="Flagellar_FlgE/F/G"/>
</dbReference>
<dbReference type="NCBIfam" id="TIGR02488">
    <property type="entry name" value="flgG_G_neg"/>
    <property type="match status" value="1"/>
</dbReference>
<evidence type="ECO:0000256" key="5">
    <source>
        <dbReference type="ARBA" id="ARBA00025933"/>
    </source>
</evidence>
<dbReference type="Pfam" id="PF22692">
    <property type="entry name" value="LlgE_F_G_D1"/>
    <property type="match status" value="1"/>
</dbReference>
<dbReference type="AlphaFoldDB" id="A0AA37WGC3"/>
<dbReference type="InterPro" id="IPR019776">
    <property type="entry name" value="Flagellar_basal_body_rod_CS"/>
</dbReference>
<evidence type="ECO:0000259" key="10">
    <source>
        <dbReference type="Pfam" id="PF06429"/>
    </source>
</evidence>
<dbReference type="SUPFAM" id="SSF117143">
    <property type="entry name" value="Flagellar hook protein flgE"/>
    <property type="match status" value="1"/>
</dbReference>
<evidence type="ECO:0000256" key="7">
    <source>
        <dbReference type="NCBIfam" id="TIGR02488"/>
    </source>
</evidence>
<reference evidence="12" key="2">
    <citation type="submission" date="2023-01" db="EMBL/GenBank/DDBJ databases">
        <title>Draft genome sequence of Agaribacter marinus strain NBRC 110023.</title>
        <authorList>
            <person name="Sun Q."/>
            <person name="Mori K."/>
        </authorList>
    </citation>
    <scope>NUCLEOTIDE SEQUENCE</scope>
    <source>
        <strain evidence="12">NBRC 110023</strain>
    </source>
</reference>
<dbReference type="RefSeq" id="WP_284216308.1">
    <property type="nucleotide sequence ID" value="NZ_BSOT01000005.1"/>
</dbReference>
<dbReference type="InterPro" id="IPR001444">
    <property type="entry name" value="Flag_bb_rod_N"/>
</dbReference>
<evidence type="ECO:0000259" key="11">
    <source>
        <dbReference type="Pfam" id="PF22692"/>
    </source>
</evidence>
<reference evidence="12" key="1">
    <citation type="journal article" date="2014" name="Int. J. Syst. Evol. Microbiol.">
        <title>Complete genome sequence of Corynebacterium casei LMG S-19264T (=DSM 44701T), isolated from a smear-ripened cheese.</title>
        <authorList>
            <consortium name="US DOE Joint Genome Institute (JGI-PGF)"/>
            <person name="Walter F."/>
            <person name="Albersmeier A."/>
            <person name="Kalinowski J."/>
            <person name="Ruckert C."/>
        </authorList>
    </citation>
    <scope>NUCLEOTIDE SEQUENCE</scope>
    <source>
        <strain evidence="12">NBRC 110023</strain>
    </source>
</reference>
<sequence length="259" mass="28049">MIESLYIAETGMTSQQRLIDVISNNIANASTPGFKKTNLSFVDLVYQTQATPESNQSSLSSSVNNGAGVKIMTGMKDFTIGDLKPTGNPFDLAIQGNGFIEVEMPSGDYAYTRAGRMRLDADGNLVTTQGYKLSTNIQIPPDAKNMTISSDGKVMVELDGTDEIQEVGQLELTKFVNNEGLETLGNNLYAASERAGNAIYSKPGELGTGQILQGSTEVSNVSMTEEMVNLMLAQRGYQLNARIIQVSDQLLDTINNLRR</sequence>
<evidence type="ECO:0000256" key="3">
    <source>
        <dbReference type="ARBA" id="ARBA00017948"/>
    </source>
</evidence>
<dbReference type="InterPro" id="IPR012834">
    <property type="entry name" value="FlgG_G_neg"/>
</dbReference>
<proteinExistence type="inferred from homology"/>
<dbReference type="PANTHER" id="PTHR30435:SF19">
    <property type="entry name" value="FLAGELLAR BASAL-BODY ROD PROTEIN FLGG"/>
    <property type="match status" value="1"/>
</dbReference>